<dbReference type="Gene3D" id="2.40.420.20">
    <property type="match status" value="1"/>
</dbReference>
<dbReference type="Pfam" id="PF25917">
    <property type="entry name" value="BSH_RND"/>
    <property type="match status" value="1"/>
</dbReference>
<dbReference type="RefSeq" id="WP_166405253.1">
    <property type="nucleotide sequence ID" value="NZ_BEXT01000001.1"/>
</dbReference>
<dbReference type="Pfam" id="PF25989">
    <property type="entry name" value="YknX_C"/>
    <property type="match status" value="1"/>
</dbReference>
<dbReference type="NCBIfam" id="TIGR01730">
    <property type="entry name" value="RND_mfp"/>
    <property type="match status" value="1"/>
</dbReference>
<evidence type="ECO:0000256" key="1">
    <source>
        <dbReference type="ARBA" id="ARBA00009477"/>
    </source>
</evidence>
<dbReference type="Proteomes" id="UP000288096">
    <property type="component" value="Unassembled WGS sequence"/>
</dbReference>
<dbReference type="SUPFAM" id="SSF111369">
    <property type="entry name" value="HlyD-like secretion proteins"/>
    <property type="match status" value="1"/>
</dbReference>
<comment type="caution">
    <text evidence="4">The sequence shown here is derived from an EMBL/GenBank/DDBJ whole genome shotgun (WGS) entry which is preliminary data.</text>
</comment>
<keyword evidence="5" id="KW-1185">Reference proteome</keyword>
<evidence type="ECO:0000313" key="5">
    <source>
        <dbReference type="Proteomes" id="UP000288096"/>
    </source>
</evidence>
<gene>
    <name evidence="4" type="ORF">DENIS_4635</name>
</gene>
<dbReference type="Gene3D" id="1.10.287.470">
    <property type="entry name" value="Helix hairpin bin"/>
    <property type="match status" value="1"/>
</dbReference>
<reference evidence="5" key="1">
    <citation type="submission" date="2017-11" db="EMBL/GenBank/DDBJ databases">
        <authorList>
            <person name="Watanabe M."/>
            <person name="Kojima H."/>
        </authorList>
    </citation>
    <scope>NUCLEOTIDE SEQUENCE [LARGE SCALE GENOMIC DNA]</scope>
    <source>
        <strain evidence="5">Tokyo 01</strain>
    </source>
</reference>
<dbReference type="PROSITE" id="PS51257">
    <property type="entry name" value="PROKAR_LIPOPROTEIN"/>
    <property type="match status" value="1"/>
</dbReference>
<sequence>MKNILKTIAISLVAIGVLTGCGEEIPHKEMLRPVRAIKLGNVEGLNQRFFPGRAEATQEVNLGFEVAGTLVERLVSKGDIVKKGQLLARLDPRDFNNALNAVKAEMNRARAHRDRIAKAAATGAVAKQELTDANAQVEVASANMKIRAKALEDSRLVAPFDGEISATYVENYQRVQAKQQVLRLLDASRIEFTVNIPESLISYAGYITEAFVKFDALPDIGIPATVKEVGTEASETTRTYPLTLIMEQPEGTRIMPGMAGKAYGKAELPDEAKVKGIQVPVTAVFEDGGKTWVWVVDEKSMTITRREVTTGAMTDFGMMVEGNLKNGEWVVTAGVHFLKEGQKVRILKEKAGEVTS</sequence>
<name>A0A401G330_9BACT</name>
<dbReference type="PANTHER" id="PTHR30469:SF20">
    <property type="entry name" value="EFFLUX RND TRANSPORTER PERIPLASMIC ADAPTOR SUBUNIT"/>
    <property type="match status" value="1"/>
</dbReference>
<evidence type="ECO:0000259" key="3">
    <source>
        <dbReference type="Pfam" id="PF25989"/>
    </source>
</evidence>
<dbReference type="GO" id="GO:0015562">
    <property type="term" value="F:efflux transmembrane transporter activity"/>
    <property type="evidence" value="ECO:0007669"/>
    <property type="project" value="TreeGrafter"/>
</dbReference>
<dbReference type="AlphaFoldDB" id="A0A401G330"/>
<proteinExistence type="inferred from homology"/>
<accession>A0A401G330</accession>
<dbReference type="GO" id="GO:1990281">
    <property type="term" value="C:efflux pump complex"/>
    <property type="evidence" value="ECO:0007669"/>
    <property type="project" value="TreeGrafter"/>
</dbReference>
<organism evidence="4 5">
    <name type="scientific">Desulfonema ishimotonii</name>
    <dbReference type="NCBI Taxonomy" id="45657"/>
    <lineage>
        <taxon>Bacteria</taxon>
        <taxon>Pseudomonadati</taxon>
        <taxon>Thermodesulfobacteriota</taxon>
        <taxon>Desulfobacteria</taxon>
        <taxon>Desulfobacterales</taxon>
        <taxon>Desulfococcaceae</taxon>
        <taxon>Desulfonema</taxon>
    </lineage>
</organism>
<comment type="similarity">
    <text evidence="1">Belongs to the membrane fusion protein (MFP) (TC 8.A.1) family.</text>
</comment>
<evidence type="ECO:0000259" key="2">
    <source>
        <dbReference type="Pfam" id="PF25917"/>
    </source>
</evidence>
<dbReference type="InterPro" id="IPR058637">
    <property type="entry name" value="YknX-like_C"/>
</dbReference>
<dbReference type="InterPro" id="IPR006143">
    <property type="entry name" value="RND_pump_MFP"/>
</dbReference>
<dbReference type="InterPro" id="IPR058625">
    <property type="entry name" value="MdtA-like_BSH"/>
</dbReference>
<dbReference type="EMBL" id="BEXT01000001">
    <property type="protein sequence ID" value="GBC63637.1"/>
    <property type="molecule type" value="Genomic_DNA"/>
</dbReference>
<feature type="domain" description="Multidrug resistance protein MdtA-like barrel-sandwich hybrid" evidence="2">
    <location>
        <begin position="60"/>
        <end position="181"/>
    </location>
</feature>
<reference evidence="5" key="2">
    <citation type="submission" date="2019-01" db="EMBL/GenBank/DDBJ databases">
        <title>Genome sequence of Desulfonema ishimotonii strain Tokyo 01.</title>
        <authorList>
            <person name="Fukui M."/>
        </authorList>
    </citation>
    <scope>NUCLEOTIDE SEQUENCE [LARGE SCALE GENOMIC DNA]</scope>
    <source>
        <strain evidence="5">Tokyo 01</strain>
    </source>
</reference>
<dbReference type="PANTHER" id="PTHR30469">
    <property type="entry name" value="MULTIDRUG RESISTANCE PROTEIN MDTA"/>
    <property type="match status" value="1"/>
</dbReference>
<dbReference type="Gene3D" id="2.40.50.100">
    <property type="match status" value="1"/>
</dbReference>
<feature type="domain" description="YknX-like C-terminal permuted SH3-like" evidence="3">
    <location>
        <begin position="276"/>
        <end position="345"/>
    </location>
</feature>
<evidence type="ECO:0000313" key="4">
    <source>
        <dbReference type="EMBL" id="GBC63637.1"/>
    </source>
</evidence>
<protein>
    <submittedName>
        <fullName evidence="4">Efflux RND transporter periplasmic adaptor subun it</fullName>
    </submittedName>
</protein>
<dbReference type="Gene3D" id="2.40.30.170">
    <property type="match status" value="1"/>
</dbReference>